<dbReference type="PANTHER" id="PTHR48107:SF16">
    <property type="entry name" value="NADPH-DEPENDENT ALDEHYDE REDUCTASE 1, CHLOROPLASTIC"/>
    <property type="match status" value="1"/>
</dbReference>
<evidence type="ECO:0000256" key="1">
    <source>
        <dbReference type="ARBA" id="ARBA00006484"/>
    </source>
</evidence>
<dbReference type="CDD" id="cd05355">
    <property type="entry name" value="SDR_c1"/>
    <property type="match status" value="1"/>
</dbReference>
<comment type="similarity">
    <text evidence="1">Belongs to the short-chain dehydrogenases/reductases (SDR) family.</text>
</comment>
<dbReference type="PRINTS" id="PR00080">
    <property type="entry name" value="SDRFAMILY"/>
</dbReference>
<evidence type="ECO:0000313" key="3">
    <source>
        <dbReference type="EMBL" id="BEH90264.1"/>
    </source>
</evidence>
<dbReference type="InterPro" id="IPR036291">
    <property type="entry name" value="NAD(P)-bd_dom_sf"/>
</dbReference>
<dbReference type="InterPro" id="IPR002347">
    <property type="entry name" value="SDR_fam"/>
</dbReference>
<dbReference type="InterPro" id="IPR020904">
    <property type="entry name" value="Sc_DH/Rdtase_CS"/>
</dbReference>
<reference evidence="3" key="1">
    <citation type="journal article" date="2024" name="Int. J. Syst. Evol. Microbiol.">
        <title>Turicibacter faecis sp. nov., isolated from faeces of heart failure mouse model.</title>
        <authorList>
            <person name="Imamura Y."/>
            <person name="Motooka D."/>
            <person name="Nakajima Y."/>
            <person name="Ito S."/>
            <person name="Kitakaze M."/>
            <person name="Iida T."/>
            <person name="Nakamura S."/>
        </authorList>
    </citation>
    <scope>NUCLEOTIDE SEQUENCE</scope>
    <source>
        <strain evidence="3">TC023</strain>
    </source>
</reference>
<dbReference type="SUPFAM" id="SSF51735">
    <property type="entry name" value="NAD(P)-binding Rossmann-fold domains"/>
    <property type="match status" value="1"/>
</dbReference>
<dbReference type="PANTHER" id="PTHR48107">
    <property type="entry name" value="NADPH-DEPENDENT ALDEHYDE REDUCTASE-LIKE PROTEIN, CHLOROPLASTIC-RELATED"/>
    <property type="match status" value="1"/>
</dbReference>
<evidence type="ECO:0000313" key="4">
    <source>
        <dbReference type="Proteomes" id="UP001432099"/>
    </source>
</evidence>
<dbReference type="PROSITE" id="PS00061">
    <property type="entry name" value="ADH_SHORT"/>
    <property type="match status" value="1"/>
</dbReference>
<dbReference type="NCBIfam" id="NF005214">
    <property type="entry name" value="PRK06701.1"/>
    <property type="match status" value="1"/>
</dbReference>
<organism evidence="3 4">
    <name type="scientific">Turicibacter faecis</name>
    <dbReference type="NCBI Taxonomy" id="2963365"/>
    <lineage>
        <taxon>Bacteria</taxon>
        <taxon>Bacillati</taxon>
        <taxon>Bacillota</taxon>
        <taxon>Erysipelotrichia</taxon>
        <taxon>Erysipelotrichales</taxon>
        <taxon>Turicibacteraceae</taxon>
        <taxon>Turicibacter</taxon>
    </lineage>
</organism>
<keyword evidence="4" id="KW-1185">Reference proteome</keyword>
<keyword evidence="2" id="KW-0560">Oxidoreductase</keyword>
<dbReference type="PRINTS" id="PR00081">
    <property type="entry name" value="GDHRDH"/>
</dbReference>
<evidence type="ECO:0000256" key="2">
    <source>
        <dbReference type="ARBA" id="ARBA00023002"/>
    </source>
</evidence>
<proteinExistence type="inferred from homology"/>
<accession>A0ABN6Z8U1</accession>
<name>A0ABN6Z8U1_9FIRM</name>
<protein>
    <submittedName>
        <fullName evidence="3">NAD(P)-dependent oxidoreductase</fullName>
    </submittedName>
</protein>
<dbReference type="Gene3D" id="3.40.50.720">
    <property type="entry name" value="NAD(P)-binding Rossmann-like Domain"/>
    <property type="match status" value="1"/>
</dbReference>
<dbReference type="EMBL" id="AP028127">
    <property type="protein sequence ID" value="BEH90264.1"/>
    <property type="molecule type" value="Genomic_DNA"/>
</dbReference>
<dbReference type="Pfam" id="PF13561">
    <property type="entry name" value="adh_short_C2"/>
    <property type="match status" value="1"/>
</dbReference>
<dbReference type="RefSeq" id="WP_161830911.1">
    <property type="nucleotide sequence ID" value="NZ_AP028127.1"/>
</dbReference>
<dbReference type="Proteomes" id="UP001432099">
    <property type="component" value="Chromosome"/>
</dbReference>
<sequence>MYPVYKKLGTVENCEEIEVAFPLQHQDQQPGMEYLMNPRPISENPYIKGSGRLKGKVALITGGDSGIGRAVAYAFAREGANVAIAYLNEEIDAKETKQHILELGQECILISGDLTDIDHTKEAVEKTLKHFQKLDILVNNHAVQYTADSILDISAEQLDLTFKTNIYSFFYLVQAALPHLKSGSTIINTTSVTAYEGEKQLIDYSATKGAIVAFTRSLSSSLVDRGIRVNGVAPGPIWTPLQPASWSAEHIETFGTKTPKVPMNRAGQPFEVAESYVFLASDDSSYMTGQILHPNGGTITGS</sequence>
<gene>
    <name evidence="3" type="ORF">T23_03660</name>
</gene>